<dbReference type="InterPro" id="IPR010131">
    <property type="entry name" value="MdtP/NodT-like"/>
</dbReference>
<keyword evidence="2" id="KW-0732">Signal</keyword>
<evidence type="ECO:0000256" key="2">
    <source>
        <dbReference type="SAM" id="SignalP"/>
    </source>
</evidence>
<dbReference type="Proteomes" id="UP000237682">
    <property type="component" value="Unassembled WGS sequence"/>
</dbReference>
<dbReference type="SUPFAM" id="SSF56954">
    <property type="entry name" value="Outer membrane efflux proteins (OEP)"/>
    <property type="match status" value="1"/>
</dbReference>
<dbReference type="OrthoDB" id="237412at2"/>
<feature type="chain" id="PRO_5015702654" evidence="2">
    <location>
        <begin position="21"/>
        <end position="482"/>
    </location>
</feature>
<dbReference type="EMBL" id="PUEJ01000014">
    <property type="protein sequence ID" value="PRH84298.1"/>
    <property type="molecule type" value="Genomic_DNA"/>
</dbReference>
<dbReference type="RefSeq" id="WP_105865261.1">
    <property type="nucleotide sequence ID" value="NZ_PUEJ01000014.1"/>
</dbReference>
<dbReference type="Gene3D" id="1.20.1600.10">
    <property type="entry name" value="Outer membrane efflux proteins (OEP)"/>
    <property type="match status" value="1"/>
</dbReference>
<dbReference type="PANTHER" id="PTHR30203:SF24">
    <property type="entry name" value="BLR4935 PROTEIN"/>
    <property type="match status" value="1"/>
</dbReference>
<dbReference type="GO" id="GO:0015562">
    <property type="term" value="F:efflux transmembrane transporter activity"/>
    <property type="evidence" value="ECO:0007669"/>
    <property type="project" value="InterPro"/>
</dbReference>
<gene>
    <name evidence="3" type="ORF">C5L14_27535</name>
</gene>
<sequence length="482" mass="51680">MALPVLIARSNRLAVLTVLAFGLAGCASFTPDGGMMPVKGRVASELGKEAVKITSPTEAAQAKARITNLLARPLTADSAVQIALLNNRGLQADYNTLGISEAAYVAASLPPSPTFQLERVAAGGELDIERRLVASVLSLLTLPARRDIAKTQFEAARYRAIEATFRLAADTRRAYYRAVAARQTVGLLQKARLSAEAAGDLSRKLGETGGATKLDQARSASFYAEVSNRLAEARLQAGIEREALIRQLGLWGNEIDYKLPGVLPATAGKLPSSSAIEAQAVRRRVDLIAARLDLDAMAAELGLTQASRYVSLLDLTGLANYTRASEDGAKKRNYPRGFELEVQIPLFDLGETGVRRARETYMQAVNRLVDKAVTVRSEARTAFLTYRGRHEIWRQYRARILPLRKTINQQAVLEYSGMLIDVFDLLTTTRESLDVSVAAIGAQRDFLIAGVDFQAALIGGGSAPSSGGETAMAAAPAAGAAH</sequence>
<evidence type="ECO:0000256" key="1">
    <source>
        <dbReference type="SAM" id="MobiDB-lite"/>
    </source>
</evidence>
<evidence type="ECO:0000313" key="4">
    <source>
        <dbReference type="Proteomes" id="UP000237682"/>
    </source>
</evidence>
<feature type="signal peptide" evidence="2">
    <location>
        <begin position="1"/>
        <end position="20"/>
    </location>
</feature>
<comment type="caution">
    <text evidence="3">The sequence shown here is derived from an EMBL/GenBank/DDBJ whole genome shotgun (WGS) entry which is preliminary data.</text>
</comment>
<evidence type="ECO:0000313" key="3">
    <source>
        <dbReference type="EMBL" id="PRH84298.1"/>
    </source>
</evidence>
<protein>
    <submittedName>
        <fullName evidence="3">Copper resistance protein</fullName>
    </submittedName>
</protein>
<dbReference type="PANTHER" id="PTHR30203">
    <property type="entry name" value="OUTER MEMBRANE CATION EFFLUX PROTEIN"/>
    <property type="match status" value="1"/>
</dbReference>
<feature type="compositionally biased region" description="Low complexity" evidence="1">
    <location>
        <begin position="471"/>
        <end position="482"/>
    </location>
</feature>
<keyword evidence="4" id="KW-1185">Reference proteome</keyword>
<organism evidence="3 4">
    <name type="scientific">Labrys okinawensis</name>
    <dbReference type="NCBI Taxonomy" id="346911"/>
    <lineage>
        <taxon>Bacteria</taxon>
        <taxon>Pseudomonadati</taxon>
        <taxon>Pseudomonadota</taxon>
        <taxon>Alphaproteobacteria</taxon>
        <taxon>Hyphomicrobiales</taxon>
        <taxon>Xanthobacteraceae</taxon>
        <taxon>Labrys</taxon>
    </lineage>
</organism>
<accession>A0A2S9Q4L3</accession>
<reference evidence="3 4" key="1">
    <citation type="submission" date="2018-02" db="EMBL/GenBank/DDBJ databases">
        <title>Whole genome sequencing of endophytic bacterium.</title>
        <authorList>
            <person name="Eedara R."/>
            <person name="Podile A.R."/>
        </authorList>
    </citation>
    <scope>NUCLEOTIDE SEQUENCE [LARGE SCALE GENOMIC DNA]</scope>
    <source>
        <strain evidence="3 4">RP1T</strain>
    </source>
</reference>
<feature type="region of interest" description="Disordered" evidence="1">
    <location>
        <begin position="462"/>
        <end position="482"/>
    </location>
</feature>
<dbReference type="AlphaFoldDB" id="A0A2S9Q4L3"/>
<name>A0A2S9Q4L3_9HYPH</name>
<proteinExistence type="predicted"/>